<name>A0A7N0UFQ3_KALFE</name>
<dbReference type="AlphaFoldDB" id="A0A7N0UFQ3"/>
<protein>
    <submittedName>
        <fullName evidence="1">Uncharacterized protein</fullName>
    </submittedName>
</protein>
<dbReference type="EnsemblPlants" id="Kaladp0067s0048.1.v1.1">
    <property type="protein sequence ID" value="Kaladp0067s0048.1.v1.1"/>
    <property type="gene ID" value="Kaladp0067s0048.v1.1"/>
</dbReference>
<sequence>MGWLLQRCGALDSGNEDAGICSQSHADFVDLTLLEGRINWPVKPSPQAPDTEFFDDYAR</sequence>
<evidence type="ECO:0000313" key="2">
    <source>
        <dbReference type="Proteomes" id="UP000594263"/>
    </source>
</evidence>
<dbReference type="Gramene" id="Kaladp0067s0048.3.v1.1">
    <property type="protein sequence ID" value="Kaladp0067s0048.3.v1.1"/>
    <property type="gene ID" value="Kaladp0067s0048.v1.1"/>
</dbReference>
<dbReference type="Proteomes" id="UP000594263">
    <property type="component" value="Unplaced"/>
</dbReference>
<keyword evidence="2" id="KW-1185">Reference proteome</keyword>
<accession>A0A7N0UFQ3</accession>
<dbReference type="Gramene" id="Kaladp0067s0048.1.v1.1">
    <property type="protein sequence ID" value="Kaladp0067s0048.1.v1.1"/>
    <property type="gene ID" value="Kaladp0067s0048.v1.1"/>
</dbReference>
<reference evidence="1" key="1">
    <citation type="submission" date="2021-01" db="UniProtKB">
        <authorList>
            <consortium name="EnsemblPlants"/>
        </authorList>
    </citation>
    <scope>IDENTIFICATION</scope>
</reference>
<proteinExistence type="predicted"/>
<dbReference type="EnsemblPlants" id="Kaladp0067s0048.3.v1.1">
    <property type="protein sequence ID" value="Kaladp0067s0048.3.v1.1"/>
    <property type="gene ID" value="Kaladp0067s0048.v1.1"/>
</dbReference>
<organism evidence="1 2">
    <name type="scientific">Kalanchoe fedtschenkoi</name>
    <name type="common">Lavender scallops</name>
    <name type="synonym">South American air plant</name>
    <dbReference type="NCBI Taxonomy" id="63787"/>
    <lineage>
        <taxon>Eukaryota</taxon>
        <taxon>Viridiplantae</taxon>
        <taxon>Streptophyta</taxon>
        <taxon>Embryophyta</taxon>
        <taxon>Tracheophyta</taxon>
        <taxon>Spermatophyta</taxon>
        <taxon>Magnoliopsida</taxon>
        <taxon>eudicotyledons</taxon>
        <taxon>Gunneridae</taxon>
        <taxon>Pentapetalae</taxon>
        <taxon>Saxifragales</taxon>
        <taxon>Crassulaceae</taxon>
        <taxon>Kalanchoe</taxon>
    </lineage>
</organism>
<evidence type="ECO:0000313" key="1">
    <source>
        <dbReference type="EnsemblPlants" id="Kaladp0067s0048.1.v1.1"/>
    </source>
</evidence>